<keyword evidence="2" id="KW-0813">Transport</keyword>
<keyword evidence="3" id="KW-0406">Ion transport</keyword>
<evidence type="ECO:0000313" key="4">
    <source>
        <dbReference type="EMBL" id="SDX47684.1"/>
    </source>
</evidence>
<dbReference type="InterPro" id="IPR002842">
    <property type="entry name" value="ATPase_V1_Esu"/>
</dbReference>
<dbReference type="SUPFAM" id="SSF160527">
    <property type="entry name" value="V-type ATPase subunit E-like"/>
    <property type="match status" value="1"/>
</dbReference>
<sequence length="203" mass="22712">MASDKIVAKIIENAENDAKTIRQEAQDKAQTLIAAIDEQTGVALADMEEAGKKNIAEIQRRSDLMTRLENRKKHLLVKQSILDETFKHARMALDALSGESWEKLITRIVLDGASTGREQLQVPQKDRERYMGENGMLKRLNTALKAKGLLGELTLSEDDAAFKAGVRLIGERFDVNGSFDRLIDDARITYEREAADILFPAEV</sequence>
<dbReference type="Gene3D" id="1.20.5.620">
    <property type="entry name" value="F1F0 ATP synthase subunit B, membrane domain"/>
    <property type="match status" value="1"/>
</dbReference>
<dbReference type="EMBL" id="FNOU01000002">
    <property type="protein sequence ID" value="SDX47684.1"/>
    <property type="molecule type" value="Genomic_DNA"/>
</dbReference>
<evidence type="ECO:0000256" key="3">
    <source>
        <dbReference type="ARBA" id="ARBA00023065"/>
    </source>
</evidence>
<dbReference type="Pfam" id="PF01991">
    <property type="entry name" value="vATP-synt_E"/>
    <property type="match status" value="1"/>
</dbReference>
<dbReference type="GO" id="GO:0046961">
    <property type="term" value="F:proton-transporting ATPase activity, rotational mechanism"/>
    <property type="evidence" value="ECO:0007669"/>
    <property type="project" value="InterPro"/>
</dbReference>
<dbReference type="Proteomes" id="UP000199652">
    <property type="component" value="Unassembled WGS sequence"/>
</dbReference>
<gene>
    <name evidence="4" type="ORF">SAMN04488579_102289</name>
</gene>
<dbReference type="RefSeq" id="WP_090243142.1">
    <property type="nucleotide sequence ID" value="NZ_FNOU01000002.1"/>
</dbReference>
<organism evidence="4 5">
    <name type="scientific">Eubacterium barkeri</name>
    <name type="common">Clostridium barkeri</name>
    <dbReference type="NCBI Taxonomy" id="1528"/>
    <lineage>
        <taxon>Bacteria</taxon>
        <taxon>Bacillati</taxon>
        <taxon>Bacillota</taxon>
        <taxon>Clostridia</taxon>
        <taxon>Eubacteriales</taxon>
        <taxon>Eubacteriaceae</taxon>
        <taxon>Eubacterium</taxon>
    </lineage>
</organism>
<comment type="similarity">
    <text evidence="1">Belongs to the V-ATPase E subunit family.</text>
</comment>
<evidence type="ECO:0000313" key="5">
    <source>
        <dbReference type="Proteomes" id="UP000199652"/>
    </source>
</evidence>
<dbReference type="STRING" id="1528.SAMN04488579_102289"/>
<protein>
    <submittedName>
        <fullName evidence="4">V/A-type H+-transporting ATPase subunit E</fullName>
    </submittedName>
</protein>
<evidence type="ECO:0000256" key="2">
    <source>
        <dbReference type="ARBA" id="ARBA00022448"/>
    </source>
</evidence>
<dbReference type="AlphaFoldDB" id="A0A1H3C220"/>
<evidence type="ECO:0000256" key="1">
    <source>
        <dbReference type="ARBA" id="ARBA00005901"/>
    </source>
</evidence>
<reference evidence="5" key="1">
    <citation type="submission" date="2016-10" db="EMBL/GenBank/DDBJ databases">
        <authorList>
            <person name="Varghese N."/>
            <person name="Submissions S."/>
        </authorList>
    </citation>
    <scope>NUCLEOTIDE SEQUENCE [LARGE SCALE GENOMIC DNA]</scope>
    <source>
        <strain evidence="5">VPI 5359</strain>
    </source>
</reference>
<accession>A0A1H3C220</accession>
<keyword evidence="5" id="KW-1185">Reference proteome</keyword>
<dbReference type="OrthoDB" id="1734087at2"/>
<dbReference type="GO" id="GO:0033178">
    <property type="term" value="C:proton-transporting two-sector ATPase complex, catalytic domain"/>
    <property type="evidence" value="ECO:0007669"/>
    <property type="project" value="InterPro"/>
</dbReference>
<proteinExistence type="inferred from homology"/>
<name>A0A1H3C220_EUBBA</name>